<reference evidence="3" key="1">
    <citation type="journal article" date="2019" name="Plant J.">
        <title>Chlorella vulgaris genome assembly and annotation reveals the molecular basis for metabolic acclimation to high light conditions.</title>
        <authorList>
            <person name="Cecchin M."/>
            <person name="Marcolungo L."/>
            <person name="Rossato M."/>
            <person name="Girolomoni L."/>
            <person name="Cosentino E."/>
            <person name="Cuine S."/>
            <person name="Li-Beisson Y."/>
            <person name="Delledonne M."/>
            <person name="Ballottari M."/>
        </authorList>
    </citation>
    <scope>NUCLEOTIDE SEQUENCE</scope>
    <source>
        <strain evidence="3">211/11P</strain>
    </source>
</reference>
<feature type="compositionally biased region" description="Basic and acidic residues" evidence="1">
    <location>
        <begin position="1"/>
        <end position="19"/>
    </location>
</feature>
<comment type="caution">
    <text evidence="3">The sequence shown here is derived from an EMBL/GenBank/DDBJ whole genome shotgun (WGS) entry which is preliminary data.</text>
</comment>
<evidence type="ECO:0000256" key="1">
    <source>
        <dbReference type="SAM" id="MobiDB-lite"/>
    </source>
</evidence>
<sequence length="207" mass="21980">MRRTSHDGYDEEAARREPLLRGSGRSGSGGGPPPLPRTSIDGGASSRGLSPERWGQQQDMPSTTPRSGSIRIKRVSTVPQDEAEEGGGGLVLKGTPEEEVRELEVEVVAGAVAEAVAEAVQEAVHEAVHDAVQQAIEDNVSFDVRANVYTLIAVTGVILFWRGVWNSWDSLFGTELASNMGSMAVGLVIMLVIRILNLPLVEGLPGG</sequence>
<dbReference type="Proteomes" id="UP001055712">
    <property type="component" value="Unassembled WGS sequence"/>
</dbReference>
<feature type="region of interest" description="Disordered" evidence="1">
    <location>
        <begin position="1"/>
        <end position="95"/>
    </location>
</feature>
<keyword evidence="2" id="KW-0472">Membrane</keyword>
<feature type="compositionally biased region" description="Polar residues" evidence="1">
    <location>
        <begin position="55"/>
        <end position="67"/>
    </location>
</feature>
<protein>
    <submittedName>
        <fullName evidence="3">Uncharacterized protein</fullName>
    </submittedName>
</protein>
<dbReference type="AlphaFoldDB" id="A0A9D4YSY6"/>
<evidence type="ECO:0000313" key="4">
    <source>
        <dbReference type="Proteomes" id="UP001055712"/>
    </source>
</evidence>
<gene>
    <name evidence="3" type="ORF">D9Q98_008310</name>
</gene>
<reference evidence="3" key="2">
    <citation type="submission" date="2020-11" db="EMBL/GenBank/DDBJ databases">
        <authorList>
            <person name="Cecchin M."/>
            <person name="Marcolungo L."/>
            <person name="Rossato M."/>
            <person name="Girolomoni L."/>
            <person name="Cosentino E."/>
            <person name="Cuine S."/>
            <person name="Li-Beisson Y."/>
            <person name="Delledonne M."/>
            <person name="Ballottari M."/>
        </authorList>
    </citation>
    <scope>NUCLEOTIDE SEQUENCE</scope>
    <source>
        <strain evidence="3">211/11P</strain>
        <tissue evidence="3">Whole cell</tissue>
    </source>
</reference>
<evidence type="ECO:0000256" key="2">
    <source>
        <dbReference type="SAM" id="Phobius"/>
    </source>
</evidence>
<proteinExistence type="predicted"/>
<organism evidence="3 4">
    <name type="scientific">Chlorella vulgaris</name>
    <name type="common">Green alga</name>
    <dbReference type="NCBI Taxonomy" id="3077"/>
    <lineage>
        <taxon>Eukaryota</taxon>
        <taxon>Viridiplantae</taxon>
        <taxon>Chlorophyta</taxon>
        <taxon>core chlorophytes</taxon>
        <taxon>Trebouxiophyceae</taxon>
        <taxon>Chlorellales</taxon>
        <taxon>Chlorellaceae</taxon>
        <taxon>Chlorella clade</taxon>
        <taxon>Chlorella</taxon>
    </lineage>
</organism>
<keyword evidence="4" id="KW-1185">Reference proteome</keyword>
<dbReference type="Pfam" id="PF15993">
    <property type="entry name" value="Fuseless"/>
    <property type="match status" value="1"/>
</dbReference>
<dbReference type="OrthoDB" id="535503at2759"/>
<feature type="transmembrane region" description="Helical" evidence="2">
    <location>
        <begin position="146"/>
        <end position="164"/>
    </location>
</feature>
<evidence type="ECO:0000313" key="3">
    <source>
        <dbReference type="EMBL" id="KAI3424926.1"/>
    </source>
</evidence>
<keyword evidence="2" id="KW-1133">Transmembrane helix</keyword>
<accession>A0A9D4YSY6</accession>
<feature type="transmembrane region" description="Helical" evidence="2">
    <location>
        <begin position="176"/>
        <end position="196"/>
    </location>
</feature>
<keyword evidence="2" id="KW-0812">Transmembrane</keyword>
<dbReference type="InterPro" id="IPR032751">
    <property type="entry name" value="Fuseless"/>
</dbReference>
<dbReference type="EMBL" id="SIDB01000012">
    <property type="protein sequence ID" value="KAI3424926.1"/>
    <property type="molecule type" value="Genomic_DNA"/>
</dbReference>
<name>A0A9D4YSY6_CHLVU</name>